<dbReference type="EMBL" id="JAGEMK010000002">
    <property type="protein sequence ID" value="MBO1751374.1"/>
    <property type="molecule type" value="Genomic_DNA"/>
</dbReference>
<accession>A0A939RTL0</accession>
<dbReference type="Proteomes" id="UP000664209">
    <property type="component" value="Unassembled WGS sequence"/>
</dbReference>
<dbReference type="AlphaFoldDB" id="A0A939RTL0"/>
<comment type="caution">
    <text evidence="1">The sequence shown here is derived from an EMBL/GenBank/DDBJ whole genome shotgun (WGS) entry which is preliminary data.</text>
</comment>
<dbReference type="RefSeq" id="WP_208055033.1">
    <property type="nucleotide sequence ID" value="NZ_JAGEMK010000002.1"/>
</dbReference>
<protein>
    <submittedName>
        <fullName evidence="1">Uncharacterized protein</fullName>
    </submittedName>
</protein>
<reference evidence="1" key="1">
    <citation type="submission" date="2021-03" db="EMBL/GenBank/DDBJ databases">
        <title>Actinotalea soli sp. nov., isolated from soil.</title>
        <authorList>
            <person name="Ping W."/>
            <person name="Zhang J."/>
        </authorList>
    </citation>
    <scope>NUCLEOTIDE SEQUENCE</scope>
    <source>
        <strain evidence="1">BY-33</strain>
    </source>
</reference>
<proteinExistence type="predicted"/>
<organism evidence="1 2">
    <name type="scientific">Actinotalea soli</name>
    <dbReference type="NCBI Taxonomy" id="2819234"/>
    <lineage>
        <taxon>Bacteria</taxon>
        <taxon>Bacillati</taxon>
        <taxon>Actinomycetota</taxon>
        <taxon>Actinomycetes</taxon>
        <taxon>Micrococcales</taxon>
        <taxon>Cellulomonadaceae</taxon>
        <taxon>Actinotalea</taxon>
    </lineage>
</organism>
<evidence type="ECO:0000313" key="2">
    <source>
        <dbReference type="Proteomes" id="UP000664209"/>
    </source>
</evidence>
<gene>
    <name evidence="1" type="ORF">J4G33_06115</name>
</gene>
<name>A0A939RTL0_9CELL</name>
<keyword evidence="2" id="KW-1185">Reference proteome</keyword>
<sequence length="117" mass="12850">MTDAQVAAWTDVPRPGASREQWVDWASRYNGYELLASHPAHLAAVLAPAREEFQATGQVPTWAGVHLLRGWLFLVLRAHRHAGVDTFAPEHSAEWFAVADRLRTLGRGARAGVTGRG</sequence>
<evidence type="ECO:0000313" key="1">
    <source>
        <dbReference type="EMBL" id="MBO1751374.1"/>
    </source>
</evidence>